<dbReference type="PANTHER" id="PTHR45825:SF11">
    <property type="entry name" value="ALPHA AMYLASE DOMAIN-CONTAINING PROTEIN"/>
    <property type="match status" value="1"/>
</dbReference>
<comment type="caution">
    <text evidence="10">The sequence shown here is derived from an EMBL/GenBank/DDBJ whole genome shotgun (WGS) entry which is preliminary data.</text>
</comment>
<gene>
    <name evidence="7" type="primary">glgA</name>
    <name evidence="10" type="ORF">A3A97_00275</name>
</gene>
<reference evidence="10 11" key="1">
    <citation type="journal article" date="2016" name="Nat. Commun.">
        <title>Thousands of microbial genomes shed light on interconnected biogeochemical processes in an aquifer system.</title>
        <authorList>
            <person name="Anantharaman K."/>
            <person name="Brown C.T."/>
            <person name="Hug L.A."/>
            <person name="Sharon I."/>
            <person name="Castelle C.J."/>
            <person name="Probst A.J."/>
            <person name="Thomas B.C."/>
            <person name="Singh A."/>
            <person name="Wilkins M.J."/>
            <person name="Karaoz U."/>
            <person name="Brodie E.L."/>
            <person name="Williams K.H."/>
            <person name="Hubbard S.S."/>
            <person name="Banfield J.F."/>
        </authorList>
    </citation>
    <scope>NUCLEOTIDE SEQUENCE [LARGE SCALE GENOMIC DNA]</scope>
</reference>
<evidence type="ECO:0000313" key="11">
    <source>
        <dbReference type="Proteomes" id="UP000176951"/>
    </source>
</evidence>
<dbReference type="InterPro" id="IPR011835">
    <property type="entry name" value="GS/SS"/>
</dbReference>
<name>A0A1G2PQ17_9BACT</name>
<organism evidence="10 11">
    <name type="scientific">Candidatus Terrybacteria bacterium RIFCSPLOWO2_01_FULL_40_23</name>
    <dbReference type="NCBI Taxonomy" id="1802366"/>
    <lineage>
        <taxon>Bacteria</taxon>
        <taxon>Candidatus Terryibacteriota</taxon>
    </lineage>
</organism>
<dbReference type="UniPathway" id="UPA00164"/>
<dbReference type="InterPro" id="IPR001296">
    <property type="entry name" value="Glyco_trans_1"/>
</dbReference>
<comment type="function">
    <text evidence="2 7">Synthesizes alpha-1,4-glucan chains using ADP-glucose.</text>
</comment>
<comment type="pathway">
    <text evidence="7">Glycan biosynthesis; glycogen biosynthesis.</text>
</comment>
<comment type="catalytic activity">
    <reaction evidence="1 7">
        <text>[(1-&gt;4)-alpha-D-glucosyl](n) + ADP-alpha-D-glucose = [(1-&gt;4)-alpha-D-glucosyl](n+1) + ADP + H(+)</text>
        <dbReference type="Rhea" id="RHEA:18189"/>
        <dbReference type="Rhea" id="RHEA-COMP:9584"/>
        <dbReference type="Rhea" id="RHEA-COMP:9587"/>
        <dbReference type="ChEBI" id="CHEBI:15378"/>
        <dbReference type="ChEBI" id="CHEBI:15444"/>
        <dbReference type="ChEBI" id="CHEBI:57498"/>
        <dbReference type="ChEBI" id="CHEBI:456216"/>
        <dbReference type="EC" id="2.4.1.21"/>
    </reaction>
</comment>
<evidence type="ECO:0000256" key="3">
    <source>
        <dbReference type="ARBA" id="ARBA00010281"/>
    </source>
</evidence>
<dbReference type="InterPro" id="IPR013534">
    <property type="entry name" value="Starch_synth_cat_dom"/>
</dbReference>
<sequence>MTQHKLKIVSVSAEIAPFVKTGGLGEVTKSLSKAMAKLGHEVIAIAPYHHKIKDYSPAPKLIHKNLKIEIDTKNILYADIYESGFENSTVKIYFIDNPDLFSNFEPIYSSEYDNKRFLFFNAAIKPTLKAINFKPDIIQCHDWHTALIPNFIHKHKTRDFNPATIFTVHNLAFQLGGDWWAIPENKRDLGTTPLPLFSNNEEVSKINFALRGILYADIISAVSEHYVREIMTKKFGENLDKHLKTRKKELFGIINGIDYNEYNPQTDPGLPEKFSVENFSANRKNKTYLQKYFDIEVNPSMPLAGMVSRITEQKGFDLLIEILPALMKLNLQLVIMGGGDRRYEEVFSATRKKYPKKFGYKPFEQKRETLVYAGSNFFLMPSRFEPCGLGQLLSLRYGSIPIVHRVGGLSETVTDFDPKTGNGNGFVFSSYKPESLLAAIIRALELYKNNPEVWEGLMSNALKQVYSWELPANKYIALFKKAIIKHRFENIGPKGFWSLFSQY</sequence>
<keyword evidence="6 7" id="KW-0320">Glycogen biosynthesis</keyword>
<evidence type="ECO:0000259" key="9">
    <source>
        <dbReference type="Pfam" id="PF08323"/>
    </source>
</evidence>
<dbReference type="Pfam" id="PF08323">
    <property type="entry name" value="Glyco_transf_5"/>
    <property type="match status" value="1"/>
</dbReference>
<keyword evidence="5 7" id="KW-0808">Transferase</keyword>
<evidence type="ECO:0000256" key="6">
    <source>
        <dbReference type="ARBA" id="ARBA00023056"/>
    </source>
</evidence>
<evidence type="ECO:0000256" key="5">
    <source>
        <dbReference type="ARBA" id="ARBA00022679"/>
    </source>
</evidence>
<evidence type="ECO:0000256" key="7">
    <source>
        <dbReference type="HAMAP-Rule" id="MF_00484"/>
    </source>
</evidence>
<dbReference type="PANTHER" id="PTHR45825">
    <property type="entry name" value="GRANULE-BOUND STARCH SYNTHASE 1, CHLOROPLASTIC/AMYLOPLASTIC"/>
    <property type="match status" value="1"/>
</dbReference>
<dbReference type="GO" id="GO:0004373">
    <property type="term" value="F:alpha-1,4-glucan glucosyltransferase (UDP-glucose donor) activity"/>
    <property type="evidence" value="ECO:0007669"/>
    <property type="project" value="InterPro"/>
</dbReference>
<dbReference type="HAMAP" id="MF_00484">
    <property type="entry name" value="Glycogen_synth"/>
    <property type="match status" value="1"/>
</dbReference>
<dbReference type="Gene3D" id="3.40.50.2000">
    <property type="entry name" value="Glycogen Phosphorylase B"/>
    <property type="match status" value="2"/>
</dbReference>
<dbReference type="AlphaFoldDB" id="A0A1G2PQ17"/>
<evidence type="ECO:0000256" key="1">
    <source>
        <dbReference type="ARBA" id="ARBA00001478"/>
    </source>
</evidence>
<protein>
    <recommendedName>
        <fullName evidence="7">Glycogen synthase</fullName>
        <ecNumber evidence="7">2.4.1.21</ecNumber>
    </recommendedName>
    <alternativeName>
        <fullName evidence="7">Starch [bacterial glycogen] synthase</fullName>
    </alternativeName>
</protein>
<dbReference type="Pfam" id="PF00534">
    <property type="entry name" value="Glycos_transf_1"/>
    <property type="match status" value="1"/>
</dbReference>
<evidence type="ECO:0000313" key="10">
    <source>
        <dbReference type="EMBL" id="OHA50436.1"/>
    </source>
</evidence>
<proteinExistence type="inferred from homology"/>
<dbReference type="NCBIfam" id="TIGR02095">
    <property type="entry name" value="glgA"/>
    <property type="match status" value="1"/>
</dbReference>
<dbReference type="GO" id="GO:0009011">
    <property type="term" value="F:alpha-1,4-glucan glucosyltransferase (ADP-glucose donor) activity"/>
    <property type="evidence" value="ECO:0007669"/>
    <property type="project" value="UniProtKB-UniRule"/>
</dbReference>
<dbReference type="GO" id="GO:0005978">
    <property type="term" value="P:glycogen biosynthetic process"/>
    <property type="evidence" value="ECO:0007669"/>
    <property type="project" value="UniProtKB-UniRule"/>
</dbReference>
<dbReference type="CDD" id="cd03791">
    <property type="entry name" value="GT5_Glycogen_synthase_DULL1-like"/>
    <property type="match status" value="1"/>
</dbReference>
<accession>A0A1G2PQ17</accession>
<feature type="domain" description="Starch synthase catalytic" evidence="9">
    <location>
        <begin position="7"/>
        <end position="244"/>
    </location>
</feature>
<evidence type="ECO:0000256" key="4">
    <source>
        <dbReference type="ARBA" id="ARBA00022676"/>
    </source>
</evidence>
<dbReference type="EMBL" id="MHSW01000037">
    <property type="protein sequence ID" value="OHA50436.1"/>
    <property type="molecule type" value="Genomic_DNA"/>
</dbReference>
<evidence type="ECO:0000256" key="2">
    <source>
        <dbReference type="ARBA" id="ARBA00002764"/>
    </source>
</evidence>
<dbReference type="EC" id="2.4.1.21" evidence="7"/>
<feature type="binding site" evidence="7">
    <location>
        <position position="20"/>
    </location>
    <ligand>
        <name>ADP-alpha-D-glucose</name>
        <dbReference type="ChEBI" id="CHEBI:57498"/>
    </ligand>
</feature>
<dbReference type="SUPFAM" id="SSF53756">
    <property type="entry name" value="UDP-Glycosyltransferase/glycogen phosphorylase"/>
    <property type="match status" value="1"/>
</dbReference>
<keyword evidence="4 7" id="KW-0328">Glycosyltransferase</keyword>
<evidence type="ECO:0000259" key="8">
    <source>
        <dbReference type="Pfam" id="PF00534"/>
    </source>
</evidence>
<feature type="domain" description="Glycosyl transferase family 1" evidence="8">
    <location>
        <begin position="300"/>
        <end position="448"/>
    </location>
</feature>
<comment type="similarity">
    <text evidence="3 7">Belongs to the glycosyltransferase 1 family. Bacterial/plant glycogen synthase subfamily.</text>
</comment>
<dbReference type="Proteomes" id="UP000176951">
    <property type="component" value="Unassembled WGS sequence"/>
</dbReference>